<dbReference type="InterPro" id="IPR013087">
    <property type="entry name" value="Znf_C2H2_type"/>
</dbReference>
<evidence type="ECO:0000256" key="1">
    <source>
        <dbReference type="ARBA" id="ARBA00004123"/>
    </source>
</evidence>
<dbReference type="EMBL" id="JAUHHV010000002">
    <property type="protein sequence ID" value="KAK1432665.1"/>
    <property type="molecule type" value="Genomic_DNA"/>
</dbReference>
<sequence>MADQSLYDFWKLHHSNNSSYHPADTTAIKPPSTRVFSCLYCPRTFYTSQALGGHQNAHKLERAAARRNYIATTTPVADTYFSPPIDANANANAYAWYDHRQFHGGAGVFHVGNPPPAEHSDVDLTLRL</sequence>
<dbReference type="PANTHER" id="PTHR47287">
    <property type="entry name" value="C2H2 AND C2HC ZINC FINGERS SUPERFAMILY PROTEIN"/>
    <property type="match status" value="1"/>
</dbReference>
<dbReference type="PROSITE" id="PS50157">
    <property type="entry name" value="ZINC_FINGER_C2H2_2"/>
    <property type="match status" value="1"/>
</dbReference>
<comment type="subcellular location">
    <subcellularLocation>
        <location evidence="1">Nucleus</location>
    </subcellularLocation>
</comment>
<dbReference type="InterPro" id="IPR036236">
    <property type="entry name" value="Znf_C2H2_sf"/>
</dbReference>
<evidence type="ECO:0000256" key="5">
    <source>
        <dbReference type="ARBA" id="ARBA00023242"/>
    </source>
</evidence>
<evidence type="ECO:0000256" key="6">
    <source>
        <dbReference type="PROSITE-ProRule" id="PRU00042"/>
    </source>
</evidence>
<name>A0AAD8KZJ4_TARER</name>
<evidence type="ECO:0000256" key="3">
    <source>
        <dbReference type="ARBA" id="ARBA00022771"/>
    </source>
</evidence>
<reference evidence="8" key="1">
    <citation type="journal article" date="2023" name="bioRxiv">
        <title>Improved chromosome-level genome assembly for marigold (Tagetes erecta).</title>
        <authorList>
            <person name="Jiang F."/>
            <person name="Yuan L."/>
            <person name="Wang S."/>
            <person name="Wang H."/>
            <person name="Xu D."/>
            <person name="Wang A."/>
            <person name="Fan W."/>
        </authorList>
    </citation>
    <scope>NUCLEOTIDE SEQUENCE</scope>
    <source>
        <strain evidence="8">WSJ</strain>
        <tissue evidence="8">Leaf</tissue>
    </source>
</reference>
<accession>A0AAD8KZJ4</accession>
<keyword evidence="4" id="KW-0862">Zinc</keyword>
<keyword evidence="3 6" id="KW-0863">Zinc-finger</keyword>
<keyword evidence="5" id="KW-0539">Nucleus</keyword>
<evidence type="ECO:0000256" key="4">
    <source>
        <dbReference type="ARBA" id="ARBA00022833"/>
    </source>
</evidence>
<evidence type="ECO:0000313" key="9">
    <source>
        <dbReference type="Proteomes" id="UP001229421"/>
    </source>
</evidence>
<dbReference type="PROSITE" id="PS00028">
    <property type="entry name" value="ZINC_FINGER_C2H2_1"/>
    <property type="match status" value="1"/>
</dbReference>
<evidence type="ECO:0000256" key="2">
    <source>
        <dbReference type="ARBA" id="ARBA00022723"/>
    </source>
</evidence>
<protein>
    <recommendedName>
        <fullName evidence="7">C2H2-type domain-containing protein</fullName>
    </recommendedName>
</protein>
<organism evidence="8 9">
    <name type="scientific">Tagetes erecta</name>
    <name type="common">African marigold</name>
    <dbReference type="NCBI Taxonomy" id="13708"/>
    <lineage>
        <taxon>Eukaryota</taxon>
        <taxon>Viridiplantae</taxon>
        <taxon>Streptophyta</taxon>
        <taxon>Embryophyta</taxon>
        <taxon>Tracheophyta</taxon>
        <taxon>Spermatophyta</taxon>
        <taxon>Magnoliopsida</taxon>
        <taxon>eudicotyledons</taxon>
        <taxon>Gunneridae</taxon>
        <taxon>Pentapetalae</taxon>
        <taxon>asterids</taxon>
        <taxon>campanulids</taxon>
        <taxon>Asterales</taxon>
        <taxon>Asteraceae</taxon>
        <taxon>Asteroideae</taxon>
        <taxon>Heliantheae alliance</taxon>
        <taxon>Tageteae</taxon>
        <taxon>Tagetes</taxon>
    </lineage>
</organism>
<dbReference type="InterPro" id="IPR044246">
    <property type="entry name" value="ZFP3-like"/>
</dbReference>
<dbReference type="GO" id="GO:0005634">
    <property type="term" value="C:nucleus"/>
    <property type="evidence" value="ECO:0007669"/>
    <property type="project" value="UniProtKB-SubCell"/>
</dbReference>
<dbReference type="SUPFAM" id="SSF57667">
    <property type="entry name" value="beta-beta-alpha zinc fingers"/>
    <property type="match status" value="1"/>
</dbReference>
<dbReference type="Proteomes" id="UP001229421">
    <property type="component" value="Unassembled WGS sequence"/>
</dbReference>
<keyword evidence="2" id="KW-0479">Metal-binding</keyword>
<gene>
    <name evidence="8" type="ORF">QVD17_09563</name>
</gene>
<proteinExistence type="predicted"/>
<dbReference type="AlphaFoldDB" id="A0AAD8KZJ4"/>
<evidence type="ECO:0000313" key="8">
    <source>
        <dbReference type="EMBL" id="KAK1432665.1"/>
    </source>
</evidence>
<feature type="domain" description="C2H2-type" evidence="7">
    <location>
        <begin position="36"/>
        <end position="63"/>
    </location>
</feature>
<comment type="caution">
    <text evidence="8">The sequence shown here is derived from an EMBL/GenBank/DDBJ whole genome shotgun (WGS) entry which is preliminary data.</text>
</comment>
<evidence type="ECO:0000259" key="7">
    <source>
        <dbReference type="PROSITE" id="PS50157"/>
    </source>
</evidence>
<dbReference type="GO" id="GO:0009788">
    <property type="term" value="P:negative regulation of abscisic acid-activated signaling pathway"/>
    <property type="evidence" value="ECO:0007669"/>
    <property type="project" value="InterPro"/>
</dbReference>
<dbReference type="PANTHER" id="PTHR47287:SF15">
    <property type="entry name" value="ZINC FINGER PROTEIN 3-LIKE"/>
    <property type="match status" value="1"/>
</dbReference>
<dbReference type="GO" id="GO:0008270">
    <property type="term" value="F:zinc ion binding"/>
    <property type="evidence" value="ECO:0007669"/>
    <property type="project" value="UniProtKB-KW"/>
</dbReference>
<keyword evidence="9" id="KW-1185">Reference proteome</keyword>